<evidence type="ECO:0000313" key="12">
    <source>
        <dbReference type="EMBL" id="PBL04399.1"/>
    </source>
</evidence>
<keyword evidence="6 10" id="KW-0560">Oxidoreductase</keyword>
<sequence>MYLSSLATSPNIGTNLLALGAFLWVVICTIRRRPRTLPLPPGPKGYPLIGNLFDVPKEREWEAWAEWGKKYGDISSVTVLGQTIVVLNSYPFAKELLDGRSAKYSDRPYMSMPILCGWGDTLLILAYGRVFRTQRKLFHKSMGTMENFHRFYHVEDEQSRKLLREILADPEHFVEHIEALCLLFLCSSHHLTGHCFSGVASIVLRIAYGYTIGKNDPLLLKCKQITEDFIQMASHKFLVNKIPVLRHIPEWMPGANFKRLAKEWKQKVEEITDEPFYWVKEQMVRLTPWSLSTYRVSQTKGTVEPSFVSTNLEDDEDEYSIKCTAVAMYGAGFDTTVVTIKVFFKVVALLPEVQARIQAEIDSVTGGDRLPTLADRDQGLLPYTLATLYEIFRWHLPLPIGFPHRTVEDDTYNGYFIPKGSIVAFNSLKMCHDPRLYPNPEKFDPTRFLGSSPQLDPRELVFGFGRRACPGRFLAEASVFMTMARTLAVFNVTNAVDMDGIPLKAHPVQLTGAVSDTPAFKCTIKPRSEKAVSLVNETL</sequence>
<evidence type="ECO:0000256" key="4">
    <source>
        <dbReference type="ARBA" id="ARBA00022617"/>
    </source>
</evidence>
<feature type="transmembrane region" description="Helical" evidence="11">
    <location>
        <begin position="109"/>
        <end position="128"/>
    </location>
</feature>
<dbReference type="Gene3D" id="1.10.630.10">
    <property type="entry name" value="Cytochrome P450"/>
    <property type="match status" value="1"/>
</dbReference>
<dbReference type="CDD" id="cd11065">
    <property type="entry name" value="CYP64-like"/>
    <property type="match status" value="1"/>
</dbReference>
<keyword evidence="5 9" id="KW-0479">Metal-binding</keyword>
<comment type="cofactor">
    <cofactor evidence="1 9">
        <name>heme</name>
        <dbReference type="ChEBI" id="CHEBI:30413"/>
    </cofactor>
</comment>
<evidence type="ECO:0000256" key="11">
    <source>
        <dbReference type="SAM" id="Phobius"/>
    </source>
</evidence>
<dbReference type="GO" id="GO:0016705">
    <property type="term" value="F:oxidoreductase activity, acting on paired donors, with incorporation or reduction of molecular oxygen"/>
    <property type="evidence" value="ECO:0007669"/>
    <property type="project" value="InterPro"/>
</dbReference>
<evidence type="ECO:0000256" key="6">
    <source>
        <dbReference type="ARBA" id="ARBA00023002"/>
    </source>
</evidence>
<dbReference type="AlphaFoldDB" id="A0A2H3EPI1"/>
<dbReference type="EMBL" id="KZ293644">
    <property type="protein sequence ID" value="PBL04399.1"/>
    <property type="molecule type" value="Genomic_DNA"/>
</dbReference>
<evidence type="ECO:0000256" key="10">
    <source>
        <dbReference type="RuleBase" id="RU000461"/>
    </source>
</evidence>
<dbReference type="InterPro" id="IPR001128">
    <property type="entry name" value="Cyt_P450"/>
</dbReference>
<dbReference type="GO" id="GO:0020037">
    <property type="term" value="F:heme binding"/>
    <property type="evidence" value="ECO:0007669"/>
    <property type="project" value="InterPro"/>
</dbReference>
<dbReference type="PANTHER" id="PTHR46300:SF7">
    <property type="entry name" value="P450, PUTATIVE (EUROFUNG)-RELATED"/>
    <property type="match status" value="1"/>
</dbReference>
<dbReference type="InterPro" id="IPR036396">
    <property type="entry name" value="Cyt_P450_sf"/>
</dbReference>
<evidence type="ECO:0000256" key="3">
    <source>
        <dbReference type="ARBA" id="ARBA00010617"/>
    </source>
</evidence>
<evidence type="ECO:0000256" key="9">
    <source>
        <dbReference type="PIRSR" id="PIRSR602401-1"/>
    </source>
</evidence>
<dbReference type="OrthoDB" id="1103324at2759"/>
<evidence type="ECO:0000313" key="13">
    <source>
        <dbReference type="Proteomes" id="UP000217790"/>
    </source>
</evidence>
<dbReference type="InterPro" id="IPR017972">
    <property type="entry name" value="Cyt_P450_CS"/>
</dbReference>
<proteinExistence type="inferred from homology"/>
<feature type="transmembrane region" description="Helical" evidence="11">
    <location>
        <begin position="12"/>
        <end position="30"/>
    </location>
</feature>
<keyword evidence="4 9" id="KW-0349">Heme</keyword>
<feature type="binding site" description="axial binding residue" evidence="9">
    <location>
        <position position="469"/>
    </location>
    <ligand>
        <name>heme</name>
        <dbReference type="ChEBI" id="CHEBI:30413"/>
    </ligand>
    <ligandPart>
        <name>Fe</name>
        <dbReference type="ChEBI" id="CHEBI:18248"/>
    </ligandPart>
</feature>
<dbReference type="PRINTS" id="PR00463">
    <property type="entry name" value="EP450I"/>
</dbReference>
<dbReference type="GO" id="GO:0005506">
    <property type="term" value="F:iron ion binding"/>
    <property type="evidence" value="ECO:0007669"/>
    <property type="project" value="InterPro"/>
</dbReference>
<reference evidence="13" key="1">
    <citation type="journal article" date="2017" name="Nat. Ecol. Evol.">
        <title>Genome expansion and lineage-specific genetic innovations in the forest pathogenic fungi Armillaria.</title>
        <authorList>
            <person name="Sipos G."/>
            <person name="Prasanna A.N."/>
            <person name="Walter M.C."/>
            <person name="O'Connor E."/>
            <person name="Balint B."/>
            <person name="Krizsan K."/>
            <person name="Kiss B."/>
            <person name="Hess J."/>
            <person name="Varga T."/>
            <person name="Slot J."/>
            <person name="Riley R."/>
            <person name="Boka B."/>
            <person name="Rigling D."/>
            <person name="Barry K."/>
            <person name="Lee J."/>
            <person name="Mihaltcheva S."/>
            <person name="LaButti K."/>
            <person name="Lipzen A."/>
            <person name="Waldron R."/>
            <person name="Moloney N.M."/>
            <person name="Sperisen C."/>
            <person name="Kredics L."/>
            <person name="Vagvoelgyi C."/>
            <person name="Patrignani A."/>
            <person name="Fitzpatrick D."/>
            <person name="Nagy I."/>
            <person name="Doyle S."/>
            <person name="Anderson J.B."/>
            <person name="Grigoriev I.V."/>
            <person name="Gueldener U."/>
            <person name="Muensterkoetter M."/>
            <person name="Nagy L.G."/>
        </authorList>
    </citation>
    <scope>NUCLEOTIDE SEQUENCE [LARGE SCALE GENOMIC DNA]</scope>
    <source>
        <strain evidence="13">Ar21-2</strain>
    </source>
</reference>
<dbReference type="Proteomes" id="UP000217790">
    <property type="component" value="Unassembled WGS sequence"/>
</dbReference>
<evidence type="ECO:0000256" key="2">
    <source>
        <dbReference type="ARBA" id="ARBA00005179"/>
    </source>
</evidence>
<protein>
    <submittedName>
        <fullName evidence="12">Cytochrome P450</fullName>
    </submittedName>
</protein>
<keyword evidence="13" id="KW-1185">Reference proteome</keyword>
<dbReference type="InParanoid" id="A0A2H3EPI1"/>
<dbReference type="STRING" id="47427.A0A2H3EPI1"/>
<keyword evidence="11" id="KW-0472">Membrane</keyword>
<name>A0A2H3EPI1_ARMGA</name>
<comment type="similarity">
    <text evidence="3 10">Belongs to the cytochrome P450 family.</text>
</comment>
<dbReference type="OMA" id="ICTIRRR"/>
<evidence type="ECO:0000256" key="8">
    <source>
        <dbReference type="ARBA" id="ARBA00023033"/>
    </source>
</evidence>
<dbReference type="GO" id="GO:0004497">
    <property type="term" value="F:monooxygenase activity"/>
    <property type="evidence" value="ECO:0007669"/>
    <property type="project" value="UniProtKB-KW"/>
</dbReference>
<keyword evidence="7 9" id="KW-0408">Iron</keyword>
<gene>
    <name evidence="12" type="ORF">ARMGADRAFT_52658</name>
</gene>
<evidence type="ECO:0000256" key="7">
    <source>
        <dbReference type="ARBA" id="ARBA00023004"/>
    </source>
</evidence>
<dbReference type="SUPFAM" id="SSF48264">
    <property type="entry name" value="Cytochrome P450"/>
    <property type="match status" value="1"/>
</dbReference>
<comment type="pathway">
    <text evidence="2">Secondary metabolite biosynthesis.</text>
</comment>
<keyword evidence="8 10" id="KW-0503">Monooxygenase</keyword>
<evidence type="ECO:0000256" key="1">
    <source>
        <dbReference type="ARBA" id="ARBA00001971"/>
    </source>
</evidence>
<dbReference type="PROSITE" id="PS00086">
    <property type="entry name" value="CYTOCHROME_P450"/>
    <property type="match status" value="1"/>
</dbReference>
<keyword evidence="11" id="KW-0812">Transmembrane</keyword>
<accession>A0A2H3EPI1</accession>
<dbReference type="PANTHER" id="PTHR46300">
    <property type="entry name" value="P450, PUTATIVE (EUROFUNG)-RELATED-RELATED"/>
    <property type="match status" value="1"/>
</dbReference>
<organism evidence="12 13">
    <name type="scientific">Armillaria gallica</name>
    <name type="common">Bulbous honey fungus</name>
    <name type="synonym">Armillaria bulbosa</name>
    <dbReference type="NCBI Taxonomy" id="47427"/>
    <lineage>
        <taxon>Eukaryota</taxon>
        <taxon>Fungi</taxon>
        <taxon>Dikarya</taxon>
        <taxon>Basidiomycota</taxon>
        <taxon>Agaricomycotina</taxon>
        <taxon>Agaricomycetes</taxon>
        <taxon>Agaricomycetidae</taxon>
        <taxon>Agaricales</taxon>
        <taxon>Marasmiineae</taxon>
        <taxon>Physalacriaceae</taxon>
        <taxon>Armillaria</taxon>
    </lineage>
</organism>
<keyword evidence="11" id="KW-1133">Transmembrane helix</keyword>
<dbReference type="InterPro" id="IPR002401">
    <property type="entry name" value="Cyt_P450_E_grp-I"/>
</dbReference>
<dbReference type="InterPro" id="IPR050364">
    <property type="entry name" value="Cytochrome_P450_fung"/>
</dbReference>
<evidence type="ECO:0000256" key="5">
    <source>
        <dbReference type="ARBA" id="ARBA00022723"/>
    </source>
</evidence>
<dbReference type="Pfam" id="PF00067">
    <property type="entry name" value="p450"/>
    <property type="match status" value="1"/>
</dbReference>